<dbReference type="Proteomes" id="UP001174909">
    <property type="component" value="Unassembled WGS sequence"/>
</dbReference>
<gene>
    <name evidence="1" type="ORF">GBAR_LOCUS5901</name>
</gene>
<reference evidence="1" key="1">
    <citation type="submission" date="2023-03" db="EMBL/GenBank/DDBJ databases">
        <authorList>
            <person name="Steffen K."/>
            <person name="Cardenas P."/>
        </authorList>
    </citation>
    <scope>NUCLEOTIDE SEQUENCE</scope>
</reference>
<feature type="non-terminal residue" evidence="1">
    <location>
        <position position="1"/>
    </location>
</feature>
<dbReference type="EMBL" id="CASHTH010000877">
    <property type="protein sequence ID" value="CAI8008629.1"/>
    <property type="molecule type" value="Genomic_DNA"/>
</dbReference>
<sequence>FSCSRAIFATRYGNFRSVRHWKLAGTFSVCTVERFPVDLRLQFNPFPPFRPQKLFQKIQKLVSGVVFLVNIWPGF</sequence>
<dbReference type="AlphaFoldDB" id="A0AA35RCE6"/>
<organism evidence="1 2">
    <name type="scientific">Geodia barretti</name>
    <name type="common">Barrett's horny sponge</name>
    <dbReference type="NCBI Taxonomy" id="519541"/>
    <lineage>
        <taxon>Eukaryota</taxon>
        <taxon>Metazoa</taxon>
        <taxon>Porifera</taxon>
        <taxon>Demospongiae</taxon>
        <taxon>Heteroscleromorpha</taxon>
        <taxon>Tetractinellida</taxon>
        <taxon>Astrophorina</taxon>
        <taxon>Geodiidae</taxon>
        <taxon>Geodia</taxon>
    </lineage>
</organism>
<name>A0AA35RCE6_GEOBA</name>
<comment type="caution">
    <text evidence="1">The sequence shown here is derived from an EMBL/GenBank/DDBJ whole genome shotgun (WGS) entry which is preliminary data.</text>
</comment>
<evidence type="ECO:0000313" key="2">
    <source>
        <dbReference type="Proteomes" id="UP001174909"/>
    </source>
</evidence>
<evidence type="ECO:0000313" key="1">
    <source>
        <dbReference type="EMBL" id="CAI8008629.1"/>
    </source>
</evidence>
<accession>A0AA35RCE6</accession>
<protein>
    <submittedName>
        <fullName evidence="1">Uncharacterized protein</fullName>
    </submittedName>
</protein>
<proteinExistence type="predicted"/>
<keyword evidence="2" id="KW-1185">Reference proteome</keyword>